<reference evidence="1" key="1">
    <citation type="submission" date="2021-02" db="EMBL/GenBank/DDBJ databases">
        <authorList>
            <person name="Dougan E. K."/>
            <person name="Rhodes N."/>
            <person name="Thang M."/>
            <person name="Chan C."/>
        </authorList>
    </citation>
    <scope>NUCLEOTIDE SEQUENCE</scope>
</reference>
<keyword evidence="2" id="KW-1185">Reference proteome</keyword>
<protein>
    <submittedName>
        <fullName evidence="1">Uncharacterized protein</fullName>
    </submittedName>
</protein>
<evidence type="ECO:0000313" key="1">
    <source>
        <dbReference type="EMBL" id="CAE7228514.1"/>
    </source>
</evidence>
<sequence>MRQQLQEFAQPLAWDLHLAADVTEAEAEGLACLQFLKRTLQAIKPDAPAILLSPLLKVQEWSERAAKALLKAILWLQTHPAATGRVVVGFAIMDDVWHWRVRRIRHQYWKLVYSPVDTSADEKSLFGEPCARGASASASRVFGTAGSLGSLLSFVDADPENQWNWLVDLDLQLQNAGLEVLACAAWGMPEEDYLARASLTRHLAQKHQVEMAEFLEGERQVHCLPGSDWFQVARKGLVAPWCFRRDVMQAFRRVSSWWRGLDPRNFVVPEEGTFLALFRNGAAGIMPWDSDFDVKLYTEADITMEGFMNRTHEPAFQAIGIQAFAYDGCGQDNYVLLRQASIVHHIGDAYVRCGRPRHEHPWRAQLFGTEVSLGADHLNHIFFTRYKTPVQKLFGDGIPLQCFFSGHNACMPDCTNTSAPCEFPDDFVHVD</sequence>
<organism evidence="1 2">
    <name type="scientific">Symbiodinium natans</name>
    <dbReference type="NCBI Taxonomy" id="878477"/>
    <lineage>
        <taxon>Eukaryota</taxon>
        <taxon>Sar</taxon>
        <taxon>Alveolata</taxon>
        <taxon>Dinophyceae</taxon>
        <taxon>Suessiales</taxon>
        <taxon>Symbiodiniaceae</taxon>
        <taxon>Symbiodinium</taxon>
    </lineage>
</organism>
<dbReference type="EMBL" id="CAJNDS010000695">
    <property type="protein sequence ID" value="CAE7228514.1"/>
    <property type="molecule type" value="Genomic_DNA"/>
</dbReference>
<proteinExistence type="predicted"/>
<evidence type="ECO:0000313" key="2">
    <source>
        <dbReference type="Proteomes" id="UP000604046"/>
    </source>
</evidence>
<gene>
    <name evidence="1" type="ORF">SNAT2548_LOCUS9106</name>
</gene>
<dbReference type="OrthoDB" id="10664612at2759"/>
<dbReference type="AlphaFoldDB" id="A0A812KJ95"/>
<name>A0A812KJ95_9DINO</name>
<accession>A0A812KJ95</accession>
<dbReference type="Proteomes" id="UP000604046">
    <property type="component" value="Unassembled WGS sequence"/>
</dbReference>
<comment type="caution">
    <text evidence="1">The sequence shown here is derived from an EMBL/GenBank/DDBJ whole genome shotgun (WGS) entry which is preliminary data.</text>
</comment>